<comment type="caution">
    <text evidence="12">The sequence shown here is derived from an EMBL/GenBank/DDBJ whole genome shotgun (WGS) entry which is preliminary data.</text>
</comment>
<gene>
    <name evidence="12" type="ORF">HBF26_07320</name>
</gene>
<dbReference type="PANTHER" id="PTHR30251">
    <property type="entry name" value="PILUS ASSEMBLY CHAPERONE"/>
    <property type="match status" value="1"/>
</dbReference>
<evidence type="ECO:0000256" key="2">
    <source>
        <dbReference type="ARBA" id="ARBA00007399"/>
    </source>
</evidence>
<accession>A0ABX0Q2F3</accession>
<protein>
    <submittedName>
        <fullName evidence="12">Fimbria/pilus periplasmic chaperone</fullName>
    </submittedName>
</protein>
<dbReference type="Gene3D" id="2.60.40.10">
    <property type="entry name" value="Immunoglobulins"/>
    <property type="match status" value="2"/>
</dbReference>
<dbReference type="InterPro" id="IPR036316">
    <property type="entry name" value="Pili_assmbl_chap_C_dom_sf"/>
</dbReference>
<evidence type="ECO:0000313" key="12">
    <source>
        <dbReference type="EMBL" id="NID04691.1"/>
    </source>
</evidence>
<dbReference type="PANTHER" id="PTHR30251:SF2">
    <property type="entry name" value="FIMBRIAL CHAPERONE YADV-RELATED"/>
    <property type="match status" value="1"/>
</dbReference>
<dbReference type="InterPro" id="IPR008962">
    <property type="entry name" value="PapD-like_sf"/>
</dbReference>
<evidence type="ECO:0000313" key="13">
    <source>
        <dbReference type="Proteomes" id="UP001429601"/>
    </source>
</evidence>
<keyword evidence="4 9" id="KW-0732">Signal</keyword>
<name>A0ABX0Q2F3_9GAMM</name>
<proteinExistence type="inferred from homology"/>
<dbReference type="RefSeq" id="WP_167124605.1">
    <property type="nucleotide sequence ID" value="NZ_JAAQQR010000003.1"/>
</dbReference>
<dbReference type="Proteomes" id="UP001429601">
    <property type="component" value="Unassembled WGS sequence"/>
</dbReference>
<feature type="domain" description="Pili assembly chaperone N-terminal" evidence="10">
    <location>
        <begin position="24"/>
        <end position="146"/>
    </location>
</feature>
<dbReference type="InterPro" id="IPR050643">
    <property type="entry name" value="Periplasmic_pilus_chap"/>
</dbReference>
<dbReference type="SUPFAM" id="SSF49354">
    <property type="entry name" value="PapD-like"/>
    <property type="match status" value="1"/>
</dbReference>
<dbReference type="PRINTS" id="PR00969">
    <property type="entry name" value="CHAPERONPILI"/>
</dbReference>
<dbReference type="InterPro" id="IPR001829">
    <property type="entry name" value="Pili_assmbl_chaperone_bac"/>
</dbReference>
<evidence type="ECO:0000256" key="8">
    <source>
        <dbReference type="RuleBase" id="RU003918"/>
    </source>
</evidence>
<comment type="subcellular location">
    <subcellularLocation>
        <location evidence="1 8">Periplasm</location>
    </subcellularLocation>
</comment>
<dbReference type="PROSITE" id="PS00635">
    <property type="entry name" value="PILI_CHAPERONE"/>
    <property type="match status" value="1"/>
</dbReference>
<sequence>MKRTNRLLAAIALTLGTVGAAHAGVVIMGTRAVYPSDAKDITIRLTNKYDRPALVQNWIDKGEANESPDNLKVPFTITPPVARIEAGKDQALRVIFTGDRSKLPLDRESVFWFNMLDVPPKTKTEGNFLKLAFRTRIKLFYRPSGLPGSQLDAEKGIRWSLVPKGNGYMLHGVNDSPYFVSFNHLDVKAGGSTFPVQLGTTGMVPPKASADFPVASASGNLSGATVSGAAVTDLGAFTDIEQPIAR</sequence>
<dbReference type="SUPFAM" id="SSF49584">
    <property type="entry name" value="Periplasmic chaperone C-domain"/>
    <property type="match status" value="1"/>
</dbReference>
<evidence type="ECO:0000256" key="4">
    <source>
        <dbReference type="ARBA" id="ARBA00022729"/>
    </source>
</evidence>
<evidence type="ECO:0000256" key="7">
    <source>
        <dbReference type="ARBA" id="ARBA00023319"/>
    </source>
</evidence>
<keyword evidence="7" id="KW-0393">Immunoglobulin domain</keyword>
<evidence type="ECO:0000256" key="9">
    <source>
        <dbReference type="SAM" id="SignalP"/>
    </source>
</evidence>
<dbReference type="InterPro" id="IPR016147">
    <property type="entry name" value="Pili_assmbl_chaperone_N"/>
</dbReference>
<evidence type="ECO:0000259" key="10">
    <source>
        <dbReference type="Pfam" id="PF00345"/>
    </source>
</evidence>
<dbReference type="InterPro" id="IPR018046">
    <property type="entry name" value="Pili_assmbl_chaperone_CS"/>
</dbReference>
<keyword evidence="3" id="KW-1029">Fimbrium biogenesis</keyword>
<organism evidence="12 13">
    <name type="scientific">Luteibacter jiangsuensis</name>
    <dbReference type="NCBI Taxonomy" id="637577"/>
    <lineage>
        <taxon>Bacteria</taxon>
        <taxon>Pseudomonadati</taxon>
        <taxon>Pseudomonadota</taxon>
        <taxon>Gammaproteobacteria</taxon>
        <taxon>Lysobacterales</taxon>
        <taxon>Rhodanobacteraceae</taxon>
        <taxon>Luteibacter</taxon>
    </lineage>
</organism>
<keyword evidence="5" id="KW-0574">Periplasm</keyword>
<evidence type="ECO:0000256" key="3">
    <source>
        <dbReference type="ARBA" id="ARBA00022558"/>
    </source>
</evidence>
<keyword evidence="6 8" id="KW-0143">Chaperone</keyword>
<evidence type="ECO:0000256" key="5">
    <source>
        <dbReference type="ARBA" id="ARBA00022764"/>
    </source>
</evidence>
<dbReference type="Pfam" id="PF00345">
    <property type="entry name" value="PapD_N"/>
    <property type="match status" value="1"/>
</dbReference>
<feature type="chain" id="PRO_5045145955" evidence="9">
    <location>
        <begin position="24"/>
        <end position="246"/>
    </location>
</feature>
<keyword evidence="13" id="KW-1185">Reference proteome</keyword>
<dbReference type="Pfam" id="PF02753">
    <property type="entry name" value="PapD_C"/>
    <property type="match status" value="1"/>
</dbReference>
<evidence type="ECO:0000256" key="1">
    <source>
        <dbReference type="ARBA" id="ARBA00004418"/>
    </source>
</evidence>
<feature type="signal peptide" evidence="9">
    <location>
        <begin position="1"/>
        <end position="23"/>
    </location>
</feature>
<dbReference type="InterPro" id="IPR016148">
    <property type="entry name" value="Pili_assmbl_chaperone_C"/>
</dbReference>
<reference evidence="12 13" key="1">
    <citation type="journal article" date="2011" name="Curr. Microbiol.">
        <title>Luteibacter jiangsuensis sp. nov.: a methamidophos-degrading bacterium isolated from a methamidophos-manufacturing factory.</title>
        <authorList>
            <person name="Wang L."/>
            <person name="Wang G.L."/>
            <person name="Li S.P."/>
            <person name="Jiang J.D."/>
        </authorList>
    </citation>
    <scope>NUCLEOTIDE SEQUENCE [LARGE SCALE GENOMIC DNA]</scope>
    <source>
        <strain evidence="12 13">CGMCC 1.10133</strain>
    </source>
</reference>
<dbReference type="EMBL" id="JAAQQR010000003">
    <property type="protein sequence ID" value="NID04691.1"/>
    <property type="molecule type" value="Genomic_DNA"/>
</dbReference>
<evidence type="ECO:0000259" key="11">
    <source>
        <dbReference type="Pfam" id="PF02753"/>
    </source>
</evidence>
<comment type="similarity">
    <text evidence="2 8">Belongs to the periplasmic pilus chaperone family.</text>
</comment>
<feature type="domain" description="Pili assembly chaperone C-terminal" evidence="11">
    <location>
        <begin position="174"/>
        <end position="237"/>
    </location>
</feature>
<evidence type="ECO:0000256" key="6">
    <source>
        <dbReference type="ARBA" id="ARBA00023186"/>
    </source>
</evidence>
<dbReference type="InterPro" id="IPR013783">
    <property type="entry name" value="Ig-like_fold"/>
</dbReference>